<evidence type="ECO:0000313" key="1">
    <source>
        <dbReference type="EMBL" id="MFM0106952.1"/>
    </source>
</evidence>
<name>A0ACC7NHL7_9BURK</name>
<comment type="caution">
    <text evidence="1">The sequence shown here is derived from an EMBL/GenBank/DDBJ whole genome shotgun (WGS) entry which is preliminary data.</text>
</comment>
<gene>
    <name evidence="1" type="ORF">PQR01_26550</name>
</gene>
<evidence type="ECO:0000313" key="2">
    <source>
        <dbReference type="Proteomes" id="UP001629235"/>
    </source>
</evidence>
<sequence>MLRAEFGSLLSPPHDRAVACQYVRAPGTAHANSAAKVRVRDNEPVAIEVMRLELESDQHHVTTALDGWEAFEQANSREPDIVVTDWHMPRADGLTFCRRLRHANPAFRMPVILLFSEAPPADRTASLYDRYLRKPGTPDELLQLIRRLVAGHS</sequence>
<dbReference type="Proteomes" id="UP001629235">
    <property type="component" value="Unassembled WGS sequence"/>
</dbReference>
<dbReference type="EMBL" id="JAQQDW010000067">
    <property type="protein sequence ID" value="MFM0106952.1"/>
    <property type="molecule type" value="Genomic_DNA"/>
</dbReference>
<proteinExistence type="predicted"/>
<organism evidence="1 2">
    <name type="scientific">Paraburkholderia rhynchosiae</name>
    <dbReference type="NCBI Taxonomy" id="487049"/>
    <lineage>
        <taxon>Bacteria</taxon>
        <taxon>Pseudomonadati</taxon>
        <taxon>Pseudomonadota</taxon>
        <taxon>Betaproteobacteria</taxon>
        <taxon>Burkholderiales</taxon>
        <taxon>Burkholderiaceae</taxon>
        <taxon>Paraburkholderia</taxon>
    </lineage>
</organism>
<accession>A0ACC7NHL7</accession>
<keyword evidence="2" id="KW-1185">Reference proteome</keyword>
<protein>
    <submittedName>
        <fullName evidence="1">Response regulator</fullName>
    </submittedName>
</protein>
<reference evidence="1 2" key="1">
    <citation type="journal article" date="2024" name="Chem. Sci.">
        <title>Discovery of megapolipeptins by genome mining of a Burkholderiales bacteria collection.</title>
        <authorList>
            <person name="Paulo B.S."/>
            <person name="Recchia M.J.J."/>
            <person name="Lee S."/>
            <person name="Fergusson C.H."/>
            <person name="Romanowski S.B."/>
            <person name="Hernandez A."/>
            <person name="Krull N."/>
            <person name="Liu D.Y."/>
            <person name="Cavanagh H."/>
            <person name="Bos A."/>
            <person name="Gray C.A."/>
            <person name="Murphy B.T."/>
            <person name="Linington R.G."/>
            <person name="Eustaquio A.S."/>
        </authorList>
    </citation>
    <scope>NUCLEOTIDE SEQUENCE [LARGE SCALE GENOMIC DNA]</scope>
    <source>
        <strain evidence="1 2">RL18-126-BIB-B</strain>
    </source>
</reference>